<keyword evidence="7 8" id="KW-0472">Membrane</keyword>
<sequence>MDKGQFPPPYPGPPMVQTNVSYQPQQVSYQTQTVPMATVYNPPPQQTVMSSNVSQTVQSSFLAPQAMSSSTVTQTVHSSSMPAVAPVVIYNQQPVMSTVTQMVQSAPAPATVVIIPPHLSELPGQMRCPHCQQQVVTRTSYINGMMVWLICGTLGIFGIWPCCLIPFCVNACKDVEHYCPSCQSLVYVYRRM</sequence>
<dbReference type="GO" id="GO:0098560">
    <property type="term" value="C:cytoplasmic side of late endosome membrane"/>
    <property type="evidence" value="ECO:0007669"/>
    <property type="project" value="TreeGrafter"/>
</dbReference>
<comment type="similarity">
    <text evidence="4">Belongs to the CDIP1/LITAF family.</text>
</comment>
<dbReference type="AlphaFoldDB" id="A0AAN9DB17"/>
<evidence type="ECO:0000313" key="11">
    <source>
        <dbReference type="Proteomes" id="UP001364617"/>
    </source>
</evidence>
<feature type="transmembrane region" description="Helical" evidence="8">
    <location>
        <begin position="147"/>
        <end position="167"/>
    </location>
</feature>
<dbReference type="Proteomes" id="UP001364617">
    <property type="component" value="Unassembled WGS sequence"/>
</dbReference>
<dbReference type="Pfam" id="PF10601">
    <property type="entry name" value="zf-LITAF-like"/>
    <property type="match status" value="1"/>
</dbReference>
<keyword evidence="8" id="KW-1133">Transmembrane helix</keyword>
<comment type="subcellular location">
    <subcellularLocation>
        <location evidence="1">Endosome membrane</location>
        <topology evidence="1">Peripheral membrane protein</topology>
        <orientation evidence="1">Cytoplasmic side</orientation>
    </subcellularLocation>
    <subcellularLocation>
        <location evidence="2">Late endosome membrane</location>
    </subcellularLocation>
    <subcellularLocation>
        <location evidence="3">Lysosome membrane</location>
        <topology evidence="3">Peripheral membrane protein</topology>
        <orientation evidence="3">Cytoplasmic side</orientation>
    </subcellularLocation>
</comment>
<keyword evidence="6" id="KW-0862">Zinc</keyword>
<reference evidence="10 11" key="1">
    <citation type="submission" date="2024-02" db="EMBL/GenBank/DDBJ databases">
        <title>Chromosome-level genome assembly of the Eurasian Minnow (Phoxinus phoxinus).</title>
        <authorList>
            <person name="Oriowo T.O."/>
            <person name="Martin S."/>
            <person name="Stange M."/>
            <person name="Chrysostomakis Y."/>
            <person name="Brown T."/>
            <person name="Winkler S."/>
            <person name="Kukowka S."/>
            <person name="Myers E.W."/>
            <person name="Bohne A."/>
        </authorList>
    </citation>
    <scope>NUCLEOTIDE SEQUENCE [LARGE SCALE GENOMIC DNA]</scope>
    <source>
        <strain evidence="10">ZFMK-TIS-60720</strain>
        <tissue evidence="10">Whole Organism</tissue>
    </source>
</reference>
<gene>
    <name evidence="10" type="ORF">R3I93_005700</name>
</gene>
<keyword evidence="8" id="KW-0812">Transmembrane</keyword>
<evidence type="ECO:0000256" key="4">
    <source>
        <dbReference type="ARBA" id="ARBA00005975"/>
    </source>
</evidence>
<dbReference type="PANTHER" id="PTHR23292:SF46">
    <property type="entry name" value="LIPOPOLYSACCHARIDE-INDUCED TUMOR NECROSIS FACTOR-ALPHA FACTOR HOMOLOG"/>
    <property type="match status" value="1"/>
</dbReference>
<comment type="caution">
    <text evidence="10">The sequence shown here is derived from an EMBL/GenBank/DDBJ whole genome shotgun (WGS) entry which is preliminary data.</text>
</comment>
<evidence type="ECO:0000256" key="1">
    <source>
        <dbReference type="ARBA" id="ARBA00004125"/>
    </source>
</evidence>
<evidence type="ECO:0000313" key="10">
    <source>
        <dbReference type="EMBL" id="KAK7165703.1"/>
    </source>
</evidence>
<dbReference type="GO" id="GO:0098574">
    <property type="term" value="C:cytoplasmic side of lysosomal membrane"/>
    <property type="evidence" value="ECO:0007669"/>
    <property type="project" value="TreeGrafter"/>
</dbReference>
<dbReference type="GO" id="GO:0005634">
    <property type="term" value="C:nucleus"/>
    <property type="evidence" value="ECO:0007669"/>
    <property type="project" value="TreeGrafter"/>
</dbReference>
<keyword evidence="5" id="KW-0479">Metal-binding</keyword>
<dbReference type="InterPro" id="IPR037519">
    <property type="entry name" value="LITAF_fam"/>
</dbReference>
<dbReference type="EMBL" id="JAYKXH010000006">
    <property type="protein sequence ID" value="KAK7165703.1"/>
    <property type="molecule type" value="Genomic_DNA"/>
</dbReference>
<evidence type="ECO:0000256" key="7">
    <source>
        <dbReference type="ARBA" id="ARBA00023136"/>
    </source>
</evidence>
<feature type="domain" description="LITAF" evidence="9">
    <location>
        <begin position="108"/>
        <end position="191"/>
    </location>
</feature>
<evidence type="ECO:0000256" key="5">
    <source>
        <dbReference type="ARBA" id="ARBA00022723"/>
    </source>
</evidence>
<proteinExistence type="inferred from homology"/>
<keyword evidence="11" id="KW-1185">Reference proteome</keyword>
<evidence type="ECO:0000259" key="9">
    <source>
        <dbReference type="PROSITE" id="PS51837"/>
    </source>
</evidence>
<evidence type="ECO:0000256" key="6">
    <source>
        <dbReference type="ARBA" id="ARBA00022833"/>
    </source>
</evidence>
<accession>A0AAN9DB17</accession>
<dbReference type="PROSITE" id="PS51837">
    <property type="entry name" value="LITAF"/>
    <property type="match status" value="1"/>
</dbReference>
<dbReference type="SMART" id="SM00714">
    <property type="entry name" value="LITAF"/>
    <property type="match status" value="1"/>
</dbReference>
<organism evidence="10 11">
    <name type="scientific">Phoxinus phoxinus</name>
    <name type="common">Eurasian minnow</name>
    <dbReference type="NCBI Taxonomy" id="58324"/>
    <lineage>
        <taxon>Eukaryota</taxon>
        <taxon>Metazoa</taxon>
        <taxon>Chordata</taxon>
        <taxon>Craniata</taxon>
        <taxon>Vertebrata</taxon>
        <taxon>Euteleostomi</taxon>
        <taxon>Actinopterygii</taxon>
        <taxon>Neopterygii</taxon>
        <taxon>Teleostei</taxon>
        <taxon>Ostariophysi</taxon>
        <taxon>Cypriniformes</taxon>
        <taxon>Leuciscidae</taxon>
        <taxon>Phoxininae</taxon>
        <taxon>Phoxinus</taxon>
    </lineage>
</organism>
<evidence type="ECO:0000256" key="8">
    <source>
        <dbReference type="SAM" id="Phobius"/>
    </source>
</evidence>
<evidence type="ECO:0000256" key="2">
    <source>
        <dbReference type="ARBA" id="ARBA00004414"/>
    </source>
</evidence>
<dbReference type="PANTHER" id="PTHR23292">
    <property type="entry name" value="LIPOPOLYSACCHARIDE-INDUCED TUMOR NECROSIS FACTOR-ALPHA FACTOR"/>
    <property type="match status" value="1"/>
</dbReference>
<name>A0AAN9DB17_9TELE</name>
<protein>
    <recommendedName>
        <fullName evidence="9">LITAF domain-containing protein</fullName>
    </recommendedName>
</protein>
<evidence type="ECO:0000256" key="3">
    <source>
        <dbReference type="ARBA" id="ARBA00004630"/>
    </source>
</evidence>
<dbReference type="InterPro" id="IPR006629">
    <property type="entry name" value="LITAF"/>
</dbReference>
<dbReference type="GO" id="GO:0008270">
    <property type="term" value="F:zinc ion binding"/>
    <property type="evidence" value="ECO:0007669"/>
    <property type="project" value="TreeGrafter"/>
</dbReference>